<dbReference type="EMBL" id="RRYP01033728">
    <property type="protein sequence ID" value="TNV70692.1"/>
    <property type="molecule type" value="Genomic_DNA"/>
</dbReference>
<dbReference type="SUPFAM" id="SSF51735">
    <property type="entry name" value="NAD(P)-binding Rossmann-fold domains"/>
    <property type="match status" value="1"/>
</dbReference>
<protein>
    <recommendedName>
        <fullName evidence="1">CoA-binding domain-containing protein</fullName>
    </recommendedName>
</protein>
<evidence type="ECO:0000313" key="3">
    <source>
        <dbReference type="Proteomes" id="UP000785679"/>
    </source>
</evidence>
<dbReference type="InterPro" id="IPR003781">
    <property type="entry name" value="CoA-bd"/>
</dbReference>
<comment type="caution">
    <text evidence="2">The sequence shown here is derived from an EMBL/GenBank/DDBJ whole genome shotgun (WGS) entry which is preliminary data.</text>
</comment>
<dbReference type="Gene3D" id="3.40.50.720">
    <property type="entry name" value="NAD(P)-binding Rossmann-like Domain"/>
    <property type="match status" value="1"/>
</dbReference>
<accession>A0A8J8N988</accession>
<organism evidence="2 3">
    <name type="scientific">Halteria grandinella</name>
    <dbReference type="NCBI Taxonomy" id="5974"/>
    <lineage>
        <taxon>Eukaryota</taxon>
        <taxon>Sar</taxon>
        <taxon>Alveolata</taxon>
        <taxon>Ciliophora</taxon>
        <taxon>Intramacronucleata</taxon>
        <taxon>Spirotrichea</taxon>
        <taxon>Stichotrichia</taxon>
        <taxon>Sporadotrichida</taxon>
        <taxon>Halteriidae</taxon>
        <taxon>Halteria</taxon>
    </lineage>
</organism>
<dbReference type="Pfam" id="PF13380">
    <property type="entry name" value="CoA_binding_2"/>
    <property type="match status" value="1"/>
</dbReference>
<dbReference type="OrthoDB" id="5138418at2759"/>
<evidence type="ECO:0000313" key="2">
    <source>
        <dbReference type="EMBL" id="TNV70692.1"/>
    </source>
</evidence>
<gene>
    <name evidence="2" type="ORF">FGO68_gene12915</name>
</gene>
<dbReference type="Proteomes" id="UP000785679">
    <property type="component" value="Unassembled WGS sequence"/>
</dbReference>
<name>A0A8J8N988_HALGN</name>
<dbReference type="InterPro" id="IPR036291">
    <property type="entry name" value="NAD(P)-bd_dom_sf"/>
</dbReference>
<evidence type="ECO:0000259" key="1">
    <source>
        <dbReference type="SMART" id="SM00881"/>
    </source>
</evidence>
<dbReference type="PANTHER" id="PTHR33303">
    <property type="entry name" value="CYTOPLASMIC PROTEIN-RELATED"/>
    <property type="match status" value="1"/>
</dbReference>
<dbReference type="SMART" id="SM00881">
    <property type="entry name" value="CoA_binding"/>
    <property type="match status" value="1"/>
</dbReference>
<reference evidence="2" key="1">
    <citation type="submission" date="2019-06" db="EMBL/GenBank/DDBJ databases">
        <authorList>
            <person name="Zheng W."/>
        </authorList>
    </citation>
    <scope>NUCLEOTIDE SEQUENCE</scope>
    <source>
        <strain evidence="2">QDHG01</strain>
    </source>
</reference>
<dbReference type="AlphaFoldDB" id="A0A8J8N988"/>
<dbReference type="PANTHER" id="PTHR33303:SF2">
    <property type="entry name" value="COA-BINDING DOMAIN-CONTAINING PROTEIN"/>
    <property type="match status" value="1"/>
</dbReference>
<proteinExistence type="predicted"/>
<sequence length="233" mass="25340">MVEICWIAPCGVMPVGSSTPWVVPINTKETIDAVLGLKTWAVVGLGNNPERAAYGVAKLLKEKGHTIIPVHPKGESVHGEIGYTALSEIPVSVDVVDCFVNSQLVGAVVDEAIAIGAKAVWLQLDVIDEAAVARAQAAGLLTVMDRCPAIEYRARQLLLINLCLQVIQGMLNLFYQPRQIISGNSDVPHEFTLYQRVFILMKLQSRCASHQMQIGTIHVGFSATVEVSCYNKF</sequence>
<feature type="domain" description="CoA-binding" evidence="1">
    <location>
        <begin position="34"/>
        <end position="126"/>
    </location>
</feature>
<keyword evidence="3" id="KW-1185">Reference proteome</keyword>